<name>A0AAD4T1H0_9MAGN</name>
<reference evidence="1" key="1">
    <citation type="submission" date="2022-04" db="EMBL/GenBank/DDBJ databases">
        <title>A functionally conserved STORR gene fusion in Papaver species that diverged 16.8 million years ago.</title>
        <authorList>
            <person name="Catania T."/>
        </authorList>
    </citation>
    <scope>NUCLEOTIDE SEQUENCE</scope>
    <source>
        <strain evidence="1">S-188037</strain>
    </source>
</reference>
<sequence>VQRKAPGLEKTSLTRTLKDHLYQCSSKSSEELIRCMAAIYCCLQSPVSKKPRKES</sequence>
<dbReference type="AlphaFoldDB" id="A0AAD4T1H0"/>
<feature type="non-terminal residue" evidence="1">
    <location>
        <position position="55"/>
    </location>
</feature>
<proteinExistence type="predicted"/>
<dbReference type="EMBL" id="JAJJMB010006306">
    <property type="protein sequence ID" value="KAI3935232.1"/>
    <property type="molecule type" value="Genomic_DNA"/>
</dbReference>
<comment type="caution">
    <text evidence="1">The sequence shown here is derived from an EMBL/GenBank/DDBJ whole genome shotgun (WGS) entry which is preliminary data.</text>
</comment>
<organism evidence="1 2">
    <name type="scientific">Papaver atlanticum</name>
    <dbReference type="NCBI Taxonomy" id="357466"/>
    <lineage>
        <taxon>Eukaryota</taxon>
        <taxon>Viridiplantae</taxon>
        <taxon>Streptophyta</taxon>
        <taxon>Embryophyta</taxon>
        <taxon>Tracheophyta</taxon>
        <taxon>Spermatophyta</taxon>
        <taxon>Magnoliopsida</taxon>
        <taxon>Ranunculales</taxon>
        <taxon>Papaveraceae</taxon>
        <taxon>Papaveroideae</taxon>
        <taxon>Papaver</taxon>
    </lineage>
</organism>
<evidence type="ECO:0000313" key="1">
    <source>
        <dbReference type="EMBL" id="KAI3935232.1"/>
    </source>
</evidence>
<accession>A0AAD4T1H0</accession>
<keyword evidence="2" id="KW-1185">Reference proteome</keyword>
<gene>
    <name evidence="1" type="ORF">MKW98_018421</name>
</gene>
<evidence type="ECO:0000313" key="2">
    <source>
        <dbReference type="Proteomes" id="UP001202328"/>
    </source>
</evidence>
<dbReference type="Proteomes" id="UP001202328">
    <property type="component" value="Unassembled WGS sequence"/>
</dbReference>
<protein>
    <submittedName>
        <fullName evidence="1">Uncharacterized protein</fullName>
    </submittedName>
</protein>
<feature type="non-terminal residue" evidence="1">
    <location>
        <position position="1"/>
    </location>
</feature>